<dbReference type="EMBL" id="BFEA01000165">
    <property type="protein sequence ID" value="GBG72434.1"/>
    <property type="molecule type" value="Genomic_DNA"/>
</dbReference>
<feature type="region of interest" description="Disordered" evidence="1">
    <location>
        <begin position="1694"/>
        <end position="1737"/>
    </location>
</feature>
<feature type="region of interest" description="Disordered" evidence="1">
    <location>
        <begin position="293"/>
        <end position="463"/>
    </location>
</feature>
<evidence type="ECO:0000313" key="3">
    <source>
        <dbReference type="EMBL" id="GBG72434.1"/>
    </source>
</evidence>
<feature type="region of interest" description="Disordered" evidence="1">
    <location>
        <begin position="692"/>
        <end position="953"/>
    </location>
</feature>
<name>A0A388KQU8_CHABU</name>
<evidence type="ECO:0000256" key="1">
    <source>
        <dbReference type="SAM" id="MobiDB-lite"/>
    </source>
</evidence>
<feature type="region of interest" description="Disordered" evidence="1">
    <location>
        <begin position="1006"/>
        <end position="1096"/>
    </location>
</feature>
<comment type="caution">
    <text evidence="3">The sequence shown here is derived from an EMBL/GenBank/DDBJ whole genome shotgun (WGS) entry which is preliminary data.</text>
</comment>
<feature type="compositionally biased region" description="Basic and acidic residues" evidence="1">
    <location>
        <begin position="140"/>
        <end position="152"/>
    </location>
</feature>
<dbReference type="Gramene" id="GBG72434">
    <property type="protein sequence ID" value="GBG72434"/>
    <property type="gene ID" value="CBR_g12012"/>
</dbReference>
<dbReference type="PROSITE" id="PS01159">
    <property type="entry name" value="WW_DOMAIN_1"/>
    <property type="match status" value="2"/>
</dbReference>
<dbReference type="OrthoDB" id="2021040at2759"/>
<feature type="compositionally biased region" description="Pro residues" evidence="1">
    <location>
        <begin position="1069"/>
        <end position="1090"/>
    </location>
</feature>
<dbReference type="Proteomes" id="UP000265515">
    <property type="component" value="Unassembled WGS sequence"/>
</dbReference>
<dbReference type="InterPro" id="IPR036020">
    <property type="entry name" value="WW_dom_sf"/>
</dbReference>
<organism evidence="3 4">
    <name type="scientific">Chara braunii</name>
    <name type="common">Braun's stonewort</name>
    <dbReference type="NCBI Taxonomy" id="69332"/>
    <lineage>
        <taxon>Eukaryota</taxon>
        <taxon>Viridiplantae</taxon>
        <taxon>Streptophyta</taxon>
        <taxon>Charophyceae</taxon>
        <taxon>Charales</taxon>
        <taxon>Characeae</taxon>
        <taxon>Chara</taxon>
    </lineage>
</organism>
<feature type="compositionally biased region" description="Basic and acidic residues" evidence="1">
    <location>
        <begin position="413"/>
        <end position="428"/>
    </location>
</feature>
<dbReference type="PANTHER" id="PTHR47852">
    <property type="entry name" value="OS06G0298400 PROTEIN"/>
    <property type="match status" value="1"/>
</dbReference>
<feature type="compositionally biased region" description="Basic residues" evidence="1">
    <location>
        <begin position="299"/>
        <end position="311"/>
    </location>
</feature>
<reference evidence="3 4" key="1">
    <citation type="journal article" date="2018" name="Cell">
        <title>The Chara Genome: Secondary Complexity and Implications for Plant Terrestrialization.</title>
        <authorList>
            <person name="Nishiyama T."/>
            <person name="Sakayama H."/>
            <person name="Vries J.D."/>
            <person name="Buschmann H."/>
            <person name="Saint-Marcoux D."/>
            <person name="Ullrich K.K."/>
            <person name="Haas F.B."/>
            <person name="Vanderstraeten L."/>
            <person name="Becker D."/>
            <person name="Lang D."/>
            <person name="Vosolsobe S."/>
            <person name="Rombauts S."/>
            <person name="Wilhelmsson P.K.I."/>
            <person name="Janitza P."/>
            <person name="Kern R."/>
            <person name="Heyl A."/>
            <person name="Rumpler F."/>
            <person name="Villalobos L.I.A.C."/>
            <person name="Clay J.M."/>
            <person name="Skokan R."/>
            <person name="Toyoda A."/>
            <person name="Suzuki Y."/>
            <person name="Kagoshima H."/>
            <person name="Schijlen E."/>
            <person name="Tajeshwar N."/>
            <person name="Catarino B."/>
            <person name="Hetherington A.J."/>
            <person name="Saltykova A."/>
            <person name="Bonnot C."/>
            <person name="Breuninger H."/>
            <person name="Symeonidi A."/>
            <person name="Radhakrishnan G.V."/>
            <person name="Van Nieuwerburgh F."/>
            <person name="Deforce D."/>
            <person name="Chang C."/>
            <person name="Karol K.G."/>
            <person name="Hedrich R."/>
            <person name="Ulvskov P."/>
            <person name="Glockner G."/>
            <person name="Delwiche C.F."/>
            <person name="Petrasek J."/>
            <person name="Van de Peer Y."/>
            <person name="Friml J."/>
            <person name="Beilby M."/>
            <person name="Dolan L."/>
            <person name="Kohara Y."/>
            <person name="Sugano S."/>
            <person name="Fujiyama A."/>
            <person name="Delaux P.-M."/>
            <person name="Quint M."/>
            <person name="TheiBen G."/>
            <person name="Hagemann M."/>
            <person name="Harholt J."/>
            <person name="Dunand C."/>
            <person name="Zachgo S."/>
            <person name="Langdale J."/>
            <person name="Maumus F."/>
            <person name="Straeten D.V.D."/>
            <person name="Gould S.B."/>
            <person name="Rensing S.A."/>
        </authorList>
    </citation>
    <scope>NUCLEOTIDE SEQUENCE [LARGE SCALE GENOMIC DNA]</scope>
    <source>
        <strain evidence="3 4">S276</strain>
    </source>
</reference>
<feature type="compositionally biased region" description="Basic and acidic residues" evidence="1">
    <location>
        <begin position="360"/>
        <end position="384"/>
    </location>
</feature>
<feature type="compositionally biased region" description="Pro residues" evidence="1">
    <location>
        <begin position="1017"/>
        <end position="1038"/>
    </location>
</feature>
<dbReference type="SMART" id="SM00456">
    <property type="entry name" value="WW"/>
    <property type="match status" value="2"/>
</dbReference>
<dbReference type="SUPFAM" id="SSF51045">
    <property type="entry name" value="WW domain"/>
    <property type="match status" value="2"/>
</dbReference>
<feature type="compositionally biased region" description="Basic and acidic residues" evidence="1">
    <location>
        <begin position="912"/>
        <end position="928"/>
    </location>
</feature>
<dbReference type="InterPro" id="IPR001202">
    <property type="entry name" value="WW_dom"/>
</dbReference>
<dbReference type="Gene3D" id="2.20.70.10">
    <property type="match status" value="2"/>
</dbReference>
<proteinExistence type="predicted"/>
<feature type="compositionally biased region" description="Basic and acidic residues" evidence="1">
    <location>
        <begin position="692"/>
        <end position="716"/>
    </location>
</feature>
<feature type="region of interest" description="Disordered" evidence="1">
    <location>
        <begin position="133"/>
        <end position="152"/>
    </location>
</feature>
<accession>A0A388KQU8</accession>
<protein>
    <recommendedName>
        <fullName evidence="2">WW domain-containing protein</fullName>
    </recommendedName>
</protein>
<sequence>MGRRRNRHQSSGFGAGSGRRVKLDLWSQEDVRREDTSAAASAASARNEEVVDGVSWAVDAGDPPEVGVQPRSSHEIDGCRSSEQAVLANPLALLGQYSDDGESEEEEEDGYGKAPLAGAVPVSTAMEDVRPLSATSAGEQYERSPEKDAATNQVDDKVLKFLAELESSGLLKDDDDDDRVGWRAEEHTKSGSMQGEGKENGKACVLQTHVPLDARGAEQHGGASLRSNEAEGIPMNTECGRGGDGLGDGGSPAGAAWGEEDVADGDELESGWRAALDKATGLYYYWNTETGETTWERPSKKKKRKKKKKKRAAEMESVREEAIKEETIREEAMREEAMREETIREETITEENTGQVTMREVVKEESRMGESIRDAGEAVARDTDAQAIEEEEGEDASKMSEEAEGVMSGADAVESKGDQTADAGVEKVDAEDDGLGVLQGNGKEEVVSAGTPENTSENKPRNAEMVEATHYEEGKTDVDIAANVSTPGDVDAVVAEEEEVMEMLETVENEVDRGAKVGAEVEMDTELAEEAMEEAVGEAGGREEIEPLHEEMKPTDQDGIVAEQEGHAEQAREKDVADTGMGAIVESDGNTESEQIETNWGDDVAGKWPLLAAWGSLLLERLQKLAGSALEKLPLCVRLALEAEVRMGDCDVFAKSDAGVEFGRMFQAHHERRLQELERALVEEEAKAAREQELRAQEDIERKREARADEHEERKEKPKRNERHPMVLTEQRNAIASNAVEEREAGVDQLGGDEEARVDLAVPDDERRADQDHTDAEAKAEQGDIERKEREERFCQEREIRQARSPKESEDGAVRAASKQERVESVADELHPQEVRAVEEPEDKQAGMGAHRDGRDTVPLGAQEREEESQHKAHQDLRDTIPFEVKEPGGKSQHKACESPEDGRGLACLKEVSSREAEAVQEHRRDDREEGEISSSSDEGAAEQVPREQLEVDDNMDVTGDEEHSAAHAIGWAGLAASEGDRWKSERGCTVSGAGVDAGVQFPLGWQTFEHPEPPRSPHPLCIPPPPPSEDNWVPPPPPEHDFDATPEVPPFPPPVPMEDDDSGLDVIPEPPPDPPADSPLGSPVPAPPESPEHMMISAPPADAVAPMLPPVEIAPCTPLFPIVNPVVDHLLPSVHVPTAQLIPGAPAVLQQMLPHSPMVGHLMTSSELAAHHLVPGSIIVPDHLNAVAAVGSALTDDLSLMPEQGVSGSALTGEHASAGLLVMPEHLVGGCTLTAEHPLPGAPTTFRHLSPAPGLTLNSEQLLAGATAHELFESYPTPVLMQVLPETLPTVDGPMPALHVPSRSQADVASLSTLMPEHAHIPTIAVDPLGLPTAVEYHHGIPSPVTVPEEATGTPPASAGSSEVPVGPDNLVSIAVPVDTQAVLGQISTPEPLVTYGVLPSEHGQAPDQTYTTEATIGGAELLDHTSSASDHLFPVSTVEQEGPGLSTVPDNGVGGVADDAPSNLGLAHEPADAVPASLADNGFVGQVPEYSEYVTDWSRPEHEEQRHSDSLQQLEVTLASTPPATREDNVDNVSAAVGATEAKVKDFVFCAPATGRSALRVTTSTSVGVQTAPAVASSGLTVSVGKPKKSDKVKSKKRSHATILGSGASYANKKVSSLLSKWQAAKEEMMQREDEVSDEERALYDPDALERKREKEIEEWRRQQLASGEALENSNFQPLGGVLDWRERVKRARKAAEEEAEPAQNVPTEDNSTEEDGTQAIEETKQQPDLTALSQGLPEGWEAYWDGASQEVYYGNIVTRETSWERPC</sequence>
<keyword evidence="4" id="KW-1185">Reference proteome</keyword>
<dbReference type="PROSITE" id="PS50020">
    <property type="entry name" value="WW_DOMAIN_2"/>
    <property type="match status" value="2"/>
</dbReference>
<feature type="region of interest" description="Disordered" evidence="1">
    <location>
        <begin position="1"/>
        <end position="116"/>
    </location>
</feature>
<evidence type="ECO:0000313" key="4">
    <source>
        <dbReference type="Proteomes" id="UP000265515"/>
    </source>
</evidence>
<feature type="compositionally biased region" description="Acidic residues" evidence="1">
    <location>
        <begin position="99"/>
        <end position="109"/>
    </location>
</feature>
<dbReference type="STRING" id="69332.A0A388KQU8"/>
<dbReference type="Pfam" id="PF00397">
    <property type="entry name" value="WW"/>
    <property type="match status" value="2"/>
</dbReference>
<feature type="compositionally biased region" description="Basic and acidic residues" evidence="1">
    <location>
        <begin position="868"/>
        <end position="904"/>
    </location>
</feature>
<dbReference type="CDD" id="cd00201">
    <property type="entry name" value="WW"/>
    <property type="match status" value="2"/>
</dbReference>
<feature type="compositionally biased region" description="Basic and acidic residues" evidence="1">
    <location>
        <begin position="754"/>
        <end position="856"/>
    </location>
</feature>
<evidence type="ECO:0000259" key="2">
    <source>
        <dbReference type="PROSITE" id="PS50020"/>
    </source>
</evidence>
<feature type="compositionally biased region" description="Pro residues" evidence="1">
    <location>
        <begin position="1048"/>
        <end position="1057"/>
    </location>
</feature>
<feature type="compositionally biased region" description="Basic and acidic residues" evidence="1">
    <location>
        <begin position="312"/>
        <end position="347"/>
    </location>
</feature>
<feature type="domain" description="WW" evidence="2">
    <location>
        <begin position="266"/>
        <end position="300"/>
    </location>
</feature>
<gene>
    <name evidence="3" type="ORF">CBR_g12012</name>
</gene>
<feature type="domain" description="WW" evidence="2">
    <location>
        <begin position="1737"/>
        <end position="1770"/>
    </location>
</feature>
<dbReference type="PANTHER" id="PTHR47852:SF2">
    <property type="entry name" value="WW DOMAIN-CONTAINING PROTEIN"/>
    <property type="match status" value="1"/>
</dbReference>